<gene>
    <name evidence="2" type="ORF">NOR51B_1746</name>
</gene>
<evidence type="ECO:0000256" key="1">
    <source>
        <dbReference type="SAM" id="MobiDB-lite"/>
    </source>
</evidence>
<protein>
    <submittedName>
        <fullName evidence="2">Uncharacterized protein</fullName>
    </submittedName>
</protein>
<organism evidence="2 3">
    <name type="scientific">Luminiphilus syltensis NOR5-1B</name>
    <dbReference type="NCBI Taxonomy" id="565045"/>
    <lineage>
        <taxon>Bacteria</taxon>
        <taxon>Pseudomonadati</taxon>
        <taxon>Pseudomonadota</taxon>
        <taxon>Gammaproteobacteria</taxon>
        <taxon>Cellvibrionales</taxon>
        <taxon>Halieaceae</taxon>
        <taxon>Luminiphilus</taxon>
    </lineage>
</organism>
<dbReference type="EMBL" id="DS999411">
    <property type="protein sequence ID" value="EED35799.1"/>
    <property type="molecule type" value="Genomic_DNA"/>
</dbReference>
<reference evidence="3" key="1">
    <citation type="journal article" date="2013" name="BMC Microbiol.">
        <title>Taxonomy and evolution of bacteriochlorophyll a-containing members of the OM60/NOR5 clade of marine gammaproteobacteria: description of Luminiphilus syltensis gen. nov., sp. nov., reclassification of Haliea rubra as Pseudohaliea rubra gen. nov., comb. nov., and emendation of Chromatocurvus halotolerans.</title>
        <authorList>
            <person name="Spring S."/>
            <person name="Riedel T."/>
            <person name="Sproer C."/>
            <person name="Yan S."/>
            <person name="Harder J."/>
            <person name="Fuchs B.M."/>
        </authorList>
    </citation>
    <scope>NUCLEOTIDE SEQUENCE [LARGE SCALE GENOMIC DNA]</scope>
    <source>
        <strain evidence="3">NOR51-B</strain>
    </source>
</reference>
<proteinExistence type="predicted"/>
<dbReference type="HOGENOM" id="CLU_3345482_0_0_6"/>
<dbReference type="AlphaFoldDB" id="B8KS99"/>
<evidence type="ECO:0000313" key="3">
    <source>
        <dbReference type="Proteomes" id="UP000004699"/>
    </source>
</evidence>
<keyword evidence="3" id="KW-1185">Reference proteome</keyword>
<sequence length="37" mass="4461">MIDPETRAAMESRIDWGDKLRQPQDQSRVVYPRDRED</sequence>
<feature type="compositionally biased region" description="Basic and acidic residues" evidence="1">
    <location>
        <begin position="1"/>
        <end position="22"/>
    </location>
</feature>
<accession>B8KS99</accession>
<evidence type="ECO:0000313" key="2">
    <source>
        <dbReference type="EMBL" id="EED35799.1"/>
    </source>
</evidence>
<dbReference type="Proteomes" id="UP000004699">
    <property type="component" value="Unassembled WGS sequence"/>
</dbReference>
<name>B8KS99_9GAMM</name>
<feature type="region of interest" description="Disordered" evidence="1">
    <location>
        <begin position="1"/>
        <end position="37"/>
    </location>
</feature>